<sequence length="329" mass="34039">MPALPTGRGGAAGSGGGPGRPADTAIRLEDVVTAPHTTTTVATTAPSAPAPVLASAASAIARRGLFAEEPLIVGDEAQEWALWLTGMDEIIPMPSLGEALIEAAEHNAVATDLDDGSPFNAVVHAVVLHHGVAWRRPRQARTASVRPHVVHSAWCAICDEPLDDEYGYYESPEDVVAVARDRDWKTLPGGELVCPQADPAHLSAEDTLATRATRATVPAIKGQGTLDLPAAPAPARDSSEAGEEYPVGRYLIGARLNRAPAPAATPAPAAVAPDSGTGYLTRISERTRRLTAEGLLAALADVPGHAVVEMAGYPLTGAEYIDGVLGLHA</sequence>
<comment type="caution">
    <text evidence="2">The sequence shown here is derived from an EMBL/GenBank/DDBJ whole genome shotgun (WGS) entry which is preliminary data.</text>
</comment>
<dbReference type="RefSeq" id="WP_285739311.1">
    <property type="nucleotide sequence ID" value="NZ_BSSA01000027.1"/>
</dbReference>
<dbReference type="AlphaFoldDB" id="A0A9W6QEP8"/>
<name>A0A9W6QEP8_9ACTN</name>
<protein>
    <submittedName>
        <fullName evidence="2">Uncharacterized protein</fullName>
    </submittedName>
</protein>
<dbReference type="Proteomes" id="UP001165041">
    <property type="component" value="Unassembled WGS sequence"/>
</dbReference>
<organism evidence="2 3">
    <name type="scientific">Kitasatospora phosalacinea</name>
    <dbReference type="NCBI Taxonomy" id="2065"/>
    <lineage>
        <taxon>Bacteria</taxon>
        <taxon>Bacillati</taxon>
        <taxon>Actinomycetota</taxon>
        <taxon>Actinomycetes</taxon>
        <taxon>Kitasatosporales</taxon>
        <taxon>Streptomycetaceae</taxon>
        <taxon>Kitasatospora</taxon>
    </lineage>
</organism>
<evidence type="ECO:0000256" key="1">
    <source>
        <dbReference type="SAM" id="MobiDB-lite"/>
    </source>
</evidence>
<feature type="compositionally biased region" description="Gly residues" evidence="1">
    <location>
        <begin position="7"/>
        <end position="19"/>
    </location>
</feature>
<proteinExistence type="predicted"/>
<gene>
    <name evidence="2" type="ORF">Kpho02_59730</name>
</gene>
<evidence type="ECO:0000313" key="2">
    <source>
        <dbReference type="EMBL" id="GLW73674.1"/>
    </source>
</evidence>
<reference evidence="2" key="1">
    <citation type="submission" date="2023-02" db="EMBL/GenBank/DDBJ databases">
        <title>Kitasatospora phosalacinea NBRC 14627.</title>
        <authorList>
            <person name="Ichikawa N."/>
            <person name="Sato H."/>
            <person name="Tonouchi N."/>
        </authorList>
    </citation>
    <scope>NUCLEOTIDE SEQUENCE</scope>
    <source>
        <strain evidence="2">NBRC 14627</strain>
    </source>
</reference>
<evidence type="ECO:0000313" key="3">
    <source>
        <dbReference type="Proteomes" id="UP001165041"/>
    </source>
</evidence>
<dbReference type="EMBL" id="BSSA01000027">
    <property type="protein sequence ID" value="GLW73674.1"/>
    <property type="molecule type" value="Genomic_DNA"/>
</dbReference>
<accession>A0A9W6QEP8</accession>
<feature type="region of interest" description="Disordered" evidence="1">
    <location>
        <begin position="1"/>
        <end position="23"/>
    </location>
</feature>